<accession>A0AAV4B3I6</accession>
<evidence type="ECO:0000313" key="2">
    <source>
        <dbReference type="Proteomes" id="UP000735302"/>
    </source>
</evidence>
<dbReference type="Proteomes" id="UP000735302">
    <property type="component" value="Unassembled WGS sequence"/>
</dbReference>
<evidence type="ECO:0000313" key="1">
    <source>
        <dbReference type="EMBL" id="GFO13668.1"/>
    </source>
</evidence>
<dbReference type="AlphaFoldDB" id="A0AAV4B3I6"/>
<gene>
    <name evidence="1" type="ORF">PoB_004017300</name>
</gene>
<dbReference type="EMBL" id="BLXT01004491">
    <property type="protein sequence ID" value="GFO13668.1"/>
    <property type="molecule type" value="Genomic_DNA"/>
</dbReference>
<proteinExistence type="predicted"/>
<comment type="caution">
    <text evidence="1">The sequence shown here is derived from an EMBL/GenBank/DDBJ whole genome shotgun (WGS) entry which is preliminary data.</text>
</comment>
<sequence>MTRAETDVVGVVCRGMNKYVPKVLRAMEGCNRKNIESTNGVESKGDEESHGNYLLMPYANLLMVPRCLDQAWSPLIELNIFNSMGPLS</sequence>
<protein>
    <submittedName>
        <fullName evidence="1">Uncharacterized protein</fullName>
    </submittedName>
</protein>
<keyword evidence="2" id="KW-1185">Reference proteome</keyword>
<reference evidence="1 2" key="1">
    <citation type="journal article" date="2021" name="Elife">
        <title>Chloroplast acquisition without the gene transfer in kleptoplastic sea slugs, Plakobranchus ocellatus.</title>
        <authorList>
            <person name="Maeda T."/>
            <person name="Takahashi S."/>
            <person name="Yoshida T."/>
            <person name="Shimamura S."/>
            <person name="Takaki Y."/>
            <person name="Nagai Y."/>
            <person name="Toyoda A."/>
            <person name="Suzuki Y."/>
            <person name="Arimoto A."/>
            <person name="Ishii H."/>
            <person name="Satoh N."/>
            <person name="Nishiyama T."/>
            <person name="Hasebe M."/>
            <person name="Maruyama T."/>
            <person name="Minagawa J."/>
            <person name="Obokata J."/>
            <person name="Shigenobu S."/>
        </authorList>
    </citation>
    <scope>NUCLEOTIDE SEQUENCE [LARGE SCALE GENOMIC DNA]</scope>
</reference>
<organism evidence="1 2">
    <name type="scientific">Plakobranchus ocellatus</name>
    <dbReference type="NCBI Taxonomy" id="259542"/>
    <lineage>
        <taxon>Eukaryota</taxon>
        <taxon>Metazoa</taxon>
        <taxon>Spiralia</taxon>
        <taxon>Lophotrochozoa</taxon>
        <taxon>Mollusca</taxon>
        <taxon>Gastropoda</taxon>
        <taxon>Heterobranchia</taxon>
        <taxon>Euthyneura</taxon>
        <taxon>Panpulmonata</taxon>
        <taxon>Sacoglossa</taxon>
        <taxon>Placobranchoidea</taxon>
        <taxon>Plakobranchidae</taxon>
        <taxon>Plakobranchus</taxon>
    </lineage>
</organism>
<name>A0AAV4B3I6_9GAST</name>